<evidence type="ECO:0000256" key="3">
    <source>
        <dbReference type="ARBA" id="ARBA00022475"/>
    </source>
</evidence>
<dbReference type="GO" id="GO:0005886">
    <property type="term" value="C:plasma membrane"/>
    <property type="evidence" value="ECO:0007669"/>
    <property type="project" value="UniProtKB-SubCell"/>
</dbReference>
<dbReference type="SUPFAM" id="SSF103088">
    <property type="entry name" value="OmpA-like"/>
    <property type="match status" value="1"/>
</dbReference>
<keyword evidence="4 9" id="KW-0812">Transmembrane</keyword>
<keyword evidence="3" id="KW-1003">Cell membrane</keyword>
<dbReference type="Pfam" id="PF00691">
    <property type="entry name" value="OmpA"/>
    <property type="match status" value="1"/>
</dbReference>
<evidence type="ECO:0000256" key="9">
    <source>
        <dbReference type="SAM" id="Phobius"/>
    </source>
</evidence>
<dbReference type="InterPro" id="IPR006665">
    <property type="entry name" value="OmpA-like"/>
</dbReference>
<proteinExistence type="inferred from homology"/>
<gene>
    <name evidence="11" type="ORF">C7S16_5826</name>
</gene>
<organism evidence="11 12">
    <name type="scientific">Burkholderia thailandensis</name>
    <dbReference type="NCBI Taxonomy" id="57975"/>
    <lineage>
        <taxon>Bacteria</taxon>
        <taxon>Pseudomonadati</taxon>
        <taxon>Pseudomonadota</taxon>
        <taxon>Betaproteobacteria</taxon>
        <taxon>Burkholderiales</taxon>
        <taxon>Burkholderiaceae</taxon>
        <taxon>Burkholderia</taxon>
        <taxon>pseudomallei group</taxon>
    </lineage>
</organism>
<feature type="region of interest" description="Disordered" evidence="8">
    <location>
        <begin position="1"/>
        <end position="21"/>
    </location>
</feature>
<dbReference type="AlphaFoldDB" id="A0AAW9CKT4"/>
<dbReference type="KEGG" id="btha:DR62_5065"/>
<evidence type="ECO:0000256" key="7">
    <source>
        <dbReference type="PROSITE-ProRule" id="PRU00473"/>
    </source>
</evidence>
<keyword evidence="5 9" id="KW-1133">Transmembrane helix</keyword>
<feature type="domain" description="OmpA-like" evidence="10">
    <location>
        <begin position="146"/>
        <end position="266"/>
    </location>
</feature>
<dbReference type="PANTHER" id="PTHR30329:SF21">
    <property type="entry name" value="LIPOPROTEIN YIAD-RELATED"/>
    <property type="match status" value="1"/>
</dbReference>
<dbReference type="Pfam" id="PF13677">
    <property type="entry name" value="MotB_plug"/>
    <property type="match status" value="1"/>
</dbReference>
<dbReference type="InterPro" id="IPR025713">
    <property type="entry name" value="MotB-like_N_dom"/>
</dbReference>
<dbReference type="CDD" id="cd07185">
    <property type="entry name" value="OmpA_C-like"/>
    <property type="match status" value="1"/>
</dbReference>
<comment type="similarity">
    <text evidence="2">Belongs to the MotB family.</text>
</comment>
<dbReference type="InterPro" id="IPR050330">
    <property type="entry name" value="Bact_OuterMem_StrucFunc"/>
</dbReference>
<feature type="region of interest" description="Disordered" evidence="8">
    <location>
        <begin position="286"/>
        <end position="311"/>
    </location>
</feature>
<dbReference type="Gene3D" id="3.30.1330.60">
    <property type="entry name" value="OmpA-like domain"/>
    <property type="match status" value="1"/>
</dbReference>
<dbReference type="Proteomes" id="UP001272137">
    <property type="component" value="Unassembled WGS sequence"/>
</dbReference>
<dbReference type="PANTHER" id="PTHR30329">
    <property type="entry name" value="STATOR ELEMENT OF FLAGELLAR MOTOR COMPLEX"/>
    <property type="match status" value="1"/>
</dbReference>
<evidence type="ECO:0000256" key="6">
    <source>
        <dbReference type="ARBA" id="ARBA00023136"/>
    </source>
</evidence>
<dbReference type="PROSITE" id="PS51123">
    <property type="entry name" value="OMPA_2"/>
    <property type="match status" value="1"/>
</dbReference>
<evidence type="ECO:0000313" key="11">
    <source>
        <dbReference type="EMBL" id="MDW9251135.1"/>
    </source>
</evidence>
<reference evidence="11" key="1">
    <citation type="submission" date="2018-08" db="EMBL/GenBank/DDBJ databases">
        <title>Identification of Burkholderia cepacia strains that express a Burkholderia pseudomallei-like capsular polysaccharide.</title>
        <authorList>
            <person name="Burtnick M.N."/>
            <person name="Vongsouvath M."/>
            <person name="Newton P."/>
            <person name="Wuthiekanun V."/>
            <person name="Limmathurotsakul D."/>
            <person name="Brett P.J."/>
            <person name="Chantratita N."/>
            <person name="Dance D.A."/>
        </authorList>
    </citation>
    <scope>NUCLEOTIDE SEQUENCE</scope>
    <source>
        <strain evidence="11">SBXCC001</strain>
    </source>
</reference>
<name>A0AAW9CKT4_BURTH</name>
<accession>A0AAW9CKT4</accession>
<keyword evidence="6 7" id="KW-0472">Membrane</keyword>
<evidence type="ECO:0000256" key="4">
    <source>
        <dbReference type="ARBA" id="ARBA00022692"/>
    </source>
</evidence>
<evidence type="ECO:0000313" key="12">
    <source>
        <dbReference type="Proteomes" id="UP001272137"/>
    </source>
</evidence>
<sequence length="311" mass="34461">MSTNKEAGHGPTIIRRAHKRHEEHSGGAWKVAFADFTLALMALFMVLWVMNVTPEKERKQVAAEIAGHPFFDGGVGIFEQRSRKPVVAPFDAQQPERVKRRTPGAARERTIDSLQQRRALAARIMDEATRLGMNGNVATAINDDGVRITIHDSDKQGMFERRSDALNPQFVRLLTALVPVLGTVTNKMVIVGHTDATQYADTSVFSNNWNLSSRRALRARQILADGGMDAQRMFQISGMGDSVPAVPDNPDHDMNRRVELLLLTSRAEDTWRRLFRSEDIDVRPSADGIGLTVDQAPPGADRPASAREPAH</sequence>
<evidence type="ECO:0000256" key="8">
    <source>
        <dbReference type="SAM" id="MobiDB-lite"/>
    </source>
</evidence>
<evidence type="ECO:0000259" key="10">
    <source>
        <dbReference type="PROSITE" id="PS51123"/>
    </source>
</evidence>
<evidence type="ECO:0000256" key="2">
    <source>
        <dbReference type="ARBA" id="ARBA00008914"/>
    </source>
</evidence>
<dbReference type="InterPro" id="IPR036737">
    <property type="entry name" value="OmpA-like_sf"/>
</dbReference>
<feature type="transmembrane region" description="Helical" evidence="9">
    <location>
        <begin position="31"/>
        <end position="50"/>
    </location>
</feature>
<dbReference type="EMBL" id="QXCT01000001">
    <property type="protein sequence ID" value="MDW9251135.1"/>
    <property type="molecule type" value="Genomic_DNA"/>
</dbReference>
<comment type="caution">
    <text evidence="11">The sequence shown here is derived from an EMBL/GenBank/DDBJ whole genome shotgun (WGS) entry which is preliminary data.</text>
</comment>
<protein>
    <submittedName>
        <fullName evidence="11">OmpA family protein</fullName>
    </submittedName>
</protein>
<comment type="subcellular location">
    <subcellularLocation>
        <location evidence="1">Cell membrane</location>
        <topology evidence="1">Single-pass membrane protein</topology>
    </subcellularLocation>
</comment>
<evidence type="ECO:0000256" key="1">
    <source>
        <dbReference type="ARBA" id="ARBA00004162"/>
    </source>
</evidence>
<evidence type="ECO:0000256" key="5">
    <source>
        <dbReference type="ARBA" id="ARBA00022989"/>
    </source>
</evidence>
<dbReference type="RefSeq" id="WP_009898378.1">
    <property type="nucleotide sequence ID" value="NZ_CP008915.2"/>
</dbReference>